<dbReference type="OrthoDB" id="2988517at2"/>
<dbReference type="InterPro" id="IPR014710">
    <property type="entry name" value="RmlC-like_jellyroll"/>
</dbReference>
<dbReference type="Proteomes" id="UP000070299">
    <property type="component" value="Unassembled WGS sequence"/>
</dbReference>
<reference evidence="3" key="1">
    <citation type="submission" date="2016-02" db="EMBL/GenBank/DDBJ databases">
        <authorList>
            <person name="Schultz-Johansen M."/>
            <person name="Glaring M.A."/>
            <person name="Bech P.K."/>
            <person name="Stougaard P."/>
        </authorList>
    </citation>
    <scope>NUCLEOTIDE SEQUENCE [LARGE SCALE GENOMIC DNA]</scope>
    <source>
        <strain evidence="3">S66</strain>
    </source>
</reference>
<dbReference type="InterPro" id="IPR012807">
    <property type="entry name" value="Anti-sigma_ChrR"/>
</dbReference>
<dbReference type="STRING" id="1799789.AX660_07875"/>
<dbReference type="Pfam" id="PF12973">
    <property type="entry name" value="Cupin_7"/>
    <property type="match status" value="1"/>
</dbReference>
<dbReference type="EMBL" id="LSNE01000003">
    <property type="protein sequence ID" value="KXI29928.1"/>
    <property type="molecule type" value="Genomic_DNA"/>
</dbReference>
<accession>A0A136A3W1</accession>
<dbReference type="InterPro" id="IPR041916">
    <property type="entry name" value="Anti_sigma_zinc_sf"/>
</dbReference>
<evidence type="ECO:0000313" key="3">
    <source>
        <dbReference type="Proteomes" id="UP000070299"/>
    </source>
</evidence>
<gene>
    <name evidence="2" type="ORF">AX660_07875</name>
</gene>
<dbReference type="InterPro" id="IPR011051">
    <property type="entry name" value="RmlC_Cupin_sf"/>
</dbReference>
<dbReference type="NCBIfam" id="TIGR02451">
    <property type="entry name" value="anti_sig_ChrR"/>
    <property type="match status" value="1"/>
</dbReference>
<organism evidence="2 3">
    <name type="scientific">Paraglaciecola hydrolytica</name>
    <dbReference type="NCBI Taxonomy" id="1799789"/>
    <lineage>
        <taxon>Bacteria</taxon>
        <taxon>Pseudomonadati</taxon>
        <taxon>Pseudomonadota</taxon>
        <taxon>Gammaproteobacteria</taxon>
        <taxon>Alteromonadales</taxon>
        <taxon>Alteromonadaceae</taxon>
        <taxon>Paraglaciecola</taxon>
    </lineage>
</organism>
<dbReference type="Gene3D" id="2.60.120.10">
    <property type="entry name" value="Jelly Rolls"/>
    <property type="match status" value="1"/>
</dbReference>
<comment type="caution">
    <text evidence="2">The sequence shown here is derived from an EMBL/GenBank/DDBJ whole genome shotgun (WGS) entry which is preliminary data.</text>
</comment>
<sequence length="221" mass="24455">MIKHHPSLSLLSNFSQGQLSASLSIAVSAHLELCKQCQQQVMQQEEVAMRQLCDSNIIEDDIDFESDSVFDLMLANITEDDSELIPNHSEARHIEIKGQQYVLPRALQSVRLSNWLKFGKLARAKVDLNEGEVHANLLHIEAGGAIPPHTHKGFELTLLLAGNFSDARGDYVAGDFIWLNGTHTHSPETQLGCLCYTVANDALHFTQGISKALNPIGKLIY</sequence>
<dbReference type="Gene3D" id="1.10.10.1320">
    <property type="entry name" value="Anti-sigma factor, zinc-finger domain"/>
    <property type="match status" value="1"/>
</dbReference>
<name>A0A136A3W1_9ALTE</name>
<dbReference type="InterPro" id="IPR025979">
    <property type="entry name" value="ChrR-like_cupin_dom"/>
</dbReference>
<keyword evidence="3" id="KW-1185">Reference proteome</keyword>
<dbReference type="AlphaFoldDB" id="A0A136A3W1"/>
<evidence type="ECO:0000259" key="1">
    <source>
        <dbReference type="Pfam" id="PF12973"/>
    </source>
</evidence>
<evidence type="ECO:0000313" key="2">
    <source>
        <dbReference type="EMBL" id="KXI29928.1"/>
    </source>
</evidence>
<dbReference type="SUPFAM" id="SSF51182">
    <property type="entry name" value="RmlC-like cupins"/>
    <property type="match status" value="1"/>
</dbReference>
<feature type="domain" description="ChrR-like cupin" evidence="1">
    <location>
        <begin position="130"/>
        <end position="198"/>
    </location>
</feature>
<protein>
    <submittedName>
        <fullName evidence="2">Transcriptional regulator</fullName>
    </submittedName>
</protein>
<dbReference type="RefSeq" id="WP_068373367.1">
    <property type="nucleotide sequence ID" value="NZ_LSNE01000003.1"/>
</dbReference>
<proteinExistence type="predicted"/>